<evidence type="ECO:0008006" key="3">
    <source>
        <dbReference type="Google" id="ProtNLM"/>
    </source>
</evidence>
<dbReference type="AlphaFoldDB" id="A0A502ECF8"/>
<organism evidence="1 2">
    <name type="scientific">Mycolicibacterium hodleri</name>
    <dbReference type="NCBI Taxonomy" id="49897"/>
    <lineage>
        <taxon>Bacteria</taxon>
        <taxon>Bacillati</taxon>
        <taxon>Actinomycetota</taxon>
        <taxon>Actinomycetes</taxon>
        <taxon>Mycobacteriales</taxon>
        <taxon>Mycobacteriaceae</taxon>
        <taxon>Mycolicibacterium</taxon>
    </lineage>
</organism>
<protein>
    <recommendedName>
        <fullName evidence="3">DUF385 domain-containing protein</fullName>
    </recommendedName>
</protein>
<dbReference type="OrthoDB" id="3292498at2"/>
<dbReference type="InterPro" id="IPR016791">
    <property type="entry name" value="Polyketide_synth_GrhN/RubW_prd"/>
</dbReference>
<reference evidence="1 2" key="1">
    <citation type="journal article" date="2019" name="Environ. Microbiol.">
        <title>Species interactions and distinct microbial communities in high Arctic permafrost affected cryosols are associated with the CH4 and CO2 gas fluxes.</title>
        <authorList>
            <person name="Altshuler I."/>
            <person name="Hamel J."/>
            <person name="Turney S."/>
            <person name="Magnuson E."/>
            <person name="Levesque R."/>
            <person name="Greer C."/>
            <person name="Whyte L.G."/>
        </authorList>
    </citation>
    <scope>NUCLEOTIDE SEQUENCE [LARGE SCALE GENOMIC DNA]</scope>
    <source>
        <strain evidence="1 2">S5.20</strain>
    </source>
</reference>
<dbReference type="InterPro" id="IPR012349">
    <property type="entry name" value="Split_barrel_FMN-bd"/>
</dbReference>
<keyword evidence="2" id="KW-1185">Reference proteome</keyword>
<dbReference type="Gene3D" id="2.30.110.10">
    <property type="entry name" value="Electron Transport, Fmn-binding Protein, Chain A"/>
    <property type="match status" value="1"/>
</dbReference>
<accession>A0A502ECF8</accession>
<sequence length="157" mass="16971">MPTIDTAHPPQLMLRVVNPALRTALRIPGLGSALKDFMVVEYTGRKSGRRFSVPVSAHHLDGDLYVILEAGWKHNFADGAPADVWFGGKKTPMQGQLIKDPATAAAIAHRVATEYGPKKAQRSMGLRFTGSTVPSLDEFTEAAGRTHLAAIKLTPRS</sequence>
<comment type="caution">
    <text evidence="1">The sequence shown here is derived from an EMBL/GenBank/DDBJ whole genome shotgun (WGS) entry which is preliminary data.</text>
</comment>
<evidence type="ECO:0000313" key="1">
    <source>
        <dbReference type="EMBL" id="TPG34176.1"/>
    </source>
</evidence>
<gene>
    <name evidence="1" type="ORF">EAH80_11235</name>
</gene>
<dbReference type="Proteomes" id="UP000320095">
    <property type="component" value="Unassembled WGS sequence"/>
</dbReference>
<name>A0A502ECF8_9MYCO</name>
<dbReference type="EMBL" id="RCZG01000004">
    <property type="protein sequence ID" value="TPG34176.1"/>
    <property type="molecule type" value="Genomic_DNA"/>
</dbReference>
<proteinExistence type="predicted"/>
<dbReference type="RefSeq" id="WP_140690479.1">
    <property type="nucleotide sequence ID" value="NZ_RCZG01000004.1"/>
</dbReference>
<evidence type="ECO:0000313" key="2">
    <source>
        <dbReference type="Proteomes" id="UP000320095"/>
    </source>
</evidence>
<dbReference type="PIRSF" id="PIRSF021513">
    <property type="entry name" value="GrhN_RubW_prd"/>
    <property type="match status" value="1"/>
</dbReference>